<name>A0ABD0VBA5_DENTH</name>
<evidence type="ECO:0000313" key="2">
    <source>
        <dbReference type="Proteomes" id="UP001552299"/>
    </source>
</evidence>
<accession>A0ABD0VBA5</accession>
<dbReference type="Proteomes" id="UP001552299">
    <property type="component" value="Unassembled WGS sequence"/>
</dbReference>
<evidence type="ECO:0000313" key="1">
    <source>
        <dbReference type="EMBL" id="KAL0921863.1"/>
    </source>
</evidence>
<proteinExistence type="predicted"/>
<dbReference type="AlphaFoldDB" id="A0ABD0VBA5"/>
<reference evidence="1 2" key="1">
    <citation type="journal article" date="2024" name="Plant Biotechnol. J.">
        <title>Dendrobium thyrsiflorum genome and its molecular insights into genes involved in important horticultural traits.</title>
        <authorList>
            <person name="Chen B."/>
            <person name="Wang J.Y."/>
            <person name="Zheng P.J."/>
            <person name="Li K.L."/>
            <person name="Liang Y.M."/>
            <person name="Chen X.F."/>
            <person name="Zhang C."/>
            <person name="Zhao X."/>
            <person name="He X."/>
            <person name="Zhang G.Q."/>
            <person name="Liu Z.J."/>
            <person name="Xu Q."/>
        </authorList>
    </citation>
    <scope>NUCLEOTIDE SEQUENCE [LARGE SCALE GENOMIC DNA]</scope>
    <source>
        <strain evidence="1">GZMU011</strain>
    </source>
</reference>
<keyword evidence="2" id="KW-1185">Reference proteome</keyword>
<organism evidence="1 2">
    <name type="scientific">Dendrobium thyrsiflorum</name>
    <name type="common">Pinecone-like raceme dendrobium</name>
    <name type="synonym">Orchid</name>
    <dbReference type="NCBI Taxonomy" id="117978"/>
    <lineage>
        <taxon>Eukaryota</taxon>
        <taxon>Viridiplantae</taxon>
        <taxon>Streptophyta</taxon>
        <taxon>Embryophyta</taxon>
        <taxon>Tracheophyta</taxon>
        <taxon>Spermatophyta</taxon>
        <taxon>Magnoliopsida</taxon>
        <taxon>Liliopsida</taxon>
        <taxon>Asparagales</taxon>
        <taxon>Orchidaceae</taxon>
        <taxon>Epidendroideae</taxon>
        <taxon>Malaxideae</taxon>
        <taxon>Dendrobiinae</taxon>
        <taxon>Dendrobium</taxon>
    </lineage>
</organism>
<gene>
    <name evidence="1" type="ORF">M5K25_008977</name>
</gene>
<dbReference type="EMBL" id="JANQDX010000007">
    <property type="protein sequence ID" value="KAL0921863.1"/>
    <property type="molecule type" value="Genomic_DNA"/>
</dbReference>
<sequence length="296" mass="33924">MPVELSLDYLRSFLSFDLGPFSERNSPFLLIFLSSMHAWSSIGERAAHPHQRVKSGRRSARVQLFPISLLGKKEVYACNKQIKVQTKQENLSFLPGFLRSKSDAIFSHAYCGLRSRIACLKANNCLLDKLCNVGLGINRLSYVVEYSYVGYLSFFFSFENYFVLLGSEWARLDALIYQSSYNISVLLAVITATIFQKSHNFENHLIRIIFVAVITVLFDKIELKDDLHKINCHSNFKLFEFFLHQRNSSAIFLMWTLTETPLFKIIMIGHESRCKIKLETSGIKIGIIRTPISGNL</sequence>
<protein>
    <submittedName>
        <fullName evidence="1">Uncharacterized protein</fullName>
    </submittedName>
</protein>
<comment type="caution">
    <text evidence="1">The sequence shown here is derived from an EMBL/GenBank/DDBJ whole genome shotgun (WGS) entry which is preliminary data.</text>
</comment>